<comment type="catalytic activity">
    <reaction evidence="11 13">
        <text>2 superoxide + 2 H(+) = H2O2 + O2</text>
        <dbReference type="Rhea" id="RHEA:20696"/>
        <dbReference type="ChEBI" id="CHEBI:15378"/>
        <dbReference type="ChEBI" id="CHEBI:15379"/>
        <dbReference type="ChEBI" id="CHEBI:16240"/>
        <dbReference type="ChEBI" id="CHEBI:18421"/>
        <dbReference type="EC" id="1.15.1.1"/>
    </reaction>
</comment>
<proteinExistence type="evidence at transcript level"/>
<dbReference type="AlphaFoldDB" id="A0A2Z2U0A9"/>
<dbReference type="InterPro" id="IPR036324">
    <property type="entry name" value="Mn/Fe_SOD_N_sf"/>
</dbReference>
<feature type="domain" description="Manganese/iron superoxide dismutase C-terminal" evidence="15">
    <location>
        <begin position="115"/>
        <end position="217"/>
    </location>
</feature>
<dbReference type="InterPro" id="IPR036314">
    <property type="entry name" value="SOD_C_sf"/>
</dbReference>
<evidence type="ECO:0000256" key="1">
    <source>
        <dbReference type="ARBA" id="ARBA00001936"/>
    </source>
</evidence>
<dbReference type="InterPro" id="IPR019832">
    <property type="entry name" value="Mn/Fe_SOD_C"/>
</dbReference>
<evidence type="ECO:0000259" key="14">
    <source>
        <dbReference type="Pfam" id="PF00081"/>
    </source>
</evidence>
<comment type="function">
    <text evidence="2">Destroys superoxide anion radicals which are normally produced within the cells and which are toxic to biological systems.</text>
</comment>
<dbReference type="Pfam" id="PF02777">
    <property type="entry name" value="Sod_Fe_C"/>
    <property type="match status" value="1"/>
</dbReference>
<dbReference type="GO" id="GO:0004784">
    <property type="term" value="F:superoxide dismutase activity"/>
    <property type="evidence" value="ECO:0007669"/>
    <property type="project" value="UniProtKB-EC"/>
</dbReference>
<reference evidence="16" key="1">
    <citation type="submission" date="2017-08" db="EMBL/GenBank/DDBJ databases">
        <title>The pigmented outer mantle of the fluted giant clam, Tridacna squamosa, expresses a manganese superoxide dismutase with light-dependable gene and protein expression levels.</title>
        <authorList>
            <person name="Hiong K.C."/>
            <person name="Koh C.Z.Y."/>
            <person name="Boo M.V."/>
            <person name="Choo C.Y.L."/>
            <person name="Wong W.P."/>
            <person name="Chew S.F."/>
            <person name="Ip Y.K."/>
        </authorList>
    </citation>
    <scope>NUCLEOTIDE SEQUENCE</scope>
    <source>
        <tissue evidence="16">Extensible mantle</tissue>
    </source>
</reference>
<dbReference type="SUPFAM" id="SSF54719">
    <property type="entry name" value="Fe,Mn superoxide dismutase (SOD), C-terminal domain"/>
    <property type="match status" value="1"/>
</dbReference>
<protein>
    <recommendedName>
        <fullName evidence="6 13">Superoxide dismutase</fullName>
        <ecNumber evidence="6 13">1.15.1.1</ecNumber>
    </recommendedName>
</protein>
<dbReference type="InterPro" id="IPR019833">
    <property type="entry name" value="Mn/Fe_SOD_BS"/>
</dbReference>
<comment type="cofactor">
    <cofactor evidence="1">
        <name>Mn(2+)</name>
        <dbReference type="ChEBI" id="CHEBI:29035"/>
    </cofactor>
</comment>
<feature type="binding site" evidence="12">
    <location>
        <position position="100"/>
    </location>
    <ligand>
        <name>Mn(2+)</name>
        <dbReference type="ChEBI" id="CHEBI:29035"/>
    </ligand>
</feature>
<evidence type="ECO:0000256" key="12">
    <source>
        <dbReference type="PIRSR" id="PIRSR000349-1"/>
    </source>
</evidence>
<dbReference type="PROSITE" id="PS00088">
    <property type="entry name" value="SOD_MN"/>
    <property type="match status" value="1"/>
</dbReference>
<organism evidence="16">
    <name type="scientific">Tridacna squamosa</name>
    <name type="common">Fluted giant clam</name>
    <dbReference type="NCBI Taxonomy" id="80830"/>
    <lineage>
        <taxon>Eukaryota</taxon>
        <taxon>Metazoa</taxon>
        <taxon>Spiralia</taxon>
        <taxon>Lophotrochozoa</taxon>
        <taxon>Mollusca</taxon>
        <taxon>Bivalvia</taxon>
        <taxon>Autobranchia</taxon>
        <taxon>Heteroconchia</taxon>
        <taxon>Euheterodonta</taxon>
        <taxon>Imparidentia</taxon>
        <taxon>Neoheterodontei</taxon>
        <taxon>Cardiida</taxon>
        <taxon>Cardioidea</taxon>
        <taxon>Cardiidae</taxon>
        <taxon>Tridacninae</taxon>
        <taxon>Tridacna</taxon>
    </lineage>
</organism>
<name>A0A2Z2U0A9_TRISQ</name>
<keyword evidence="9" id="KW-0496">Mitochondrion</keyword>
<dbReference type="GO" id="GO:0005739">
    <property type="term" value="C:mitochondrion"/>
    <property type="evidence" value="ECO:0007669"/>
    <property type="project" value="UniProtKB-SubCell"/>
</dbReference>
<evidence type="ECO:0000259" key="15">
    <source>
        <dbReference type="Pfam" id="PF02777"/>
    </source>
</evidence>
<dbReference type="SUPFAM" id="SSF46609">
    <property type="entry name" value="Fe,Mn superoxide dismutase (SOD), N-terminal domain"/>
    <property type="match status" value="1"/>
</dbReference>
<comment type="function">
    <text evidence="13">Destroys radicals which are normally produced within the cells and which are toxic to biological systems.</text>
</comment>
<dbReference type="PANTHER" id="PTHR11404">
    <property type="entry name" value="SUPEROXIDE DISMUTASE 2"/>
    <property type="match status" value="1"/>
</dbReference>
<comment type="subcellular location">
    <subcellularLocation>
        <location evidence="3">Mitochondrion</location>
    </subcellularLocation>
</comment>
<dbReference type="EC" id="1.15.1.1" evidence="6 13"/>
<evidence type="ECO:0000256" key="8">
    <source>
        <dbReference type="ARBA" id="ARBA00023002"/>
    </source>
</evidence>
<evidence type="ECO:0000256" key="4">
    <source>
        <dbReference type="ARBA" id="ARBA00008714"/>
    </source>
</evidence>
<dbReference type="InterPro" id="IPR050265">
    <property type="entry name" value="Fe/Mn_Superoxide_Dismutase"/>
</dbReference>
<evidence type="ECO:0000256" key="10">
    <source>
        <dbReference type="ARBA" id="ARBA00023211"/>
    </source>
</evidence>
<dbReference type="PIRSF" id="PIRSF000349">
    <property type="entry name" value="SODismutase"/>
    <property type="match status" value="1"/>
</dbReference>
<dbReference type="InterPro" id="IPR001189">
    <property type="entry name" value="Mn/Fe_SOD"/>
</dbReference>
<dbReference type="PANTHER" id="PTHR11404:SF6">
    <property type="entry name" value="SUPEROXIDE DISMUTASE [MN], MITOCHONDRIAL"/>
    <property type="match status" value="1"/>
</dbReference>
<dbReference type="GO" id="GO:0030145">
    <property type="term" value="F:manganese ion binding"/>
    <property type="evidence" value="ECO:0007669"/>
    <property type="project" value="TreeGrafter"/>
</dbReference>
<comment type="subunit">
    <text evidence="5">Homotetramer.</text>
</comment>
<dbReference type="Gene3D" id="1.10.287.990">
    <property type="entry name" value="Fe,Mn superoxide dismutase (SOD) domain"/>
    <property type="match status" value="1"/>
</dbReference>
<dbReference type="FunFam" id="1.10.287.990:FF:000001">
    <property type="entry name" value="Superoxide dismutase"/>
    <property type="match status" value="1"/>
</dbReference>
<dbReference type="Gene3D" id="3.55.40.20">
    <property type="entry name" value="Iron/manganese superoxide dismutase, C-terminal domain"/>
    <property type="match status" value="1"/>
</dbReference>
<evidence type="ECO:0000256" key="9">
    <source>
        <dbReference type="ARBA" id="ARBA00023128"/>
    </source>
</evidence>
<feature type="binding site" evidence="12">
    <location>
        <position position="189"/>
    </location>
    <ligand>
        <name>Mn(2+)</name>
        <dbReference type="ChEBI" id="CHEBI:29035"/>
    </ligand>
</feature>
<feature type="domain" description="Manganese/iron superoxide dismutase N-terminal" evidence="14">
    <location>
        <begin position="28"/>
        <end position="108"/>
    </location>
</feature>
<evidence type="ECO:0000313" key="16">
    <source>
        <dbReference type="EMBL" id="ATC20502.1"/>
    </source>
</evidence>
<evidence type="ECO:0000256" key="7">
    <source>
        <dbReference type="ARBA" id="ARBA00022723"/>
    </source>
</evidence>
<keyword evidence="10" id="KW-0464">Manganese</keyword>
<evidence type="ECO:0000256" key="3">
    <source>
        <dbReference type="ARBA" id="ARBA00004173"/>
    </source>
</evidence>
<dbReference type="Pfam" id="PF00081">
    <property type="entry name" value="Sod_Fe_N"/>
    <property type="match status" value="1"/>
</dbReference>
<feature type="binding site" evidence="12">
    <location>
        <position position="185"/>
    </location>
    <ligand>
        <name>Mn(2+)</name>
        <dbReference type="ChEBI" id="CHEBI:29035"/>
    </ligand>
</feature>
<keyword evidence="8 13" id="KW-0560">Oxidoreductase</keyword>
<keyword evidence="7 12" id="KW-0479">Metal-binding</keyword>
<evidence type="ECO:0000256" key="13">
    <source>
        <dbReference type="RuleBase" id="RU000414"/>
    </source>
</evidence>
<dbReference type="EMBL" id="MF695458">
    <property type="protein sequence ID" value="ATC20502.1"/>
    <property type="molecule type" value="mRNA"/>
</dbReference>
<accession>A0A2Z2U0A9</accession>
<sequence length="226" mass="24858">MLSSTTALLSRSLLKAPTLGAAGTRLVHTLPDLPYKYNALEPCISAEIMELHHTKHHKTYVTNLNATEEKLKEAIADGDVKQIISLQPALKFNGGGHINHEIFWKVLSPSGGGQPKGDLLKMIQTNFGSFDEMKSALTAATVAIQGSGWGWLGWNPVSNRLRVATTANQDPLQPTTGLVPLFGIDVWEHAYYLQYKNVRPDYVKAIFQIANWEQVGQNLADARGKI</sequence>
<evidence type="ECO:0000256" key="2">
    <source>
        <dbReference type="ARBA" id="ARBA00002170"/>
    </source>
</evidence>
<dbReference type="PRINTS" id="PR01703">
    <property type="entry name" value="MNSODISMTASE"/>
</dbReference>
<evidence type="ECO:0000256" key="5">
    <source>
        <dbReference type="ARBA" id="ARBA00011881"/>
    </source>
</evidence>
<dbReference type="InterPro" id="IPR019831">
    <property type="entry name" value="Mn/Fe_SOD_N"/>
</dbReference>
<comment type="similarity">
    <text evidence="4 13">Belongs to the iron/manganese superoxide dismutase family.</text>
</comment>
<feature type="binding site" evidence="12">
    <location>
        <position position="52"/>
    </location>
    <ligand>
        <name>Mn(2+)</name>
        <dbReference type="ChEBI" id="CHEBI:29035"/>
    </ligand>
</feature>
<evidence type="ECO:0000256" key="11">
    <source>
        <dbReference type="ARBA" id="ARBA00049204"/>
    </source>
</evidence>
<evidence type="ECO:0000256" key="6">
    <source>
        <dbReference type="ARBA" id="ARBA00012682"/>
    </source>
</evidence>
<dbReference type="FunFam" id="3.55.40.20:FF:000003">
    <property type="entry name" value="Superoxide dismutase [Mn], mitochondrial"/>
    <property type="match status" value="1"/>
</dbReference>